<evidence type="ECO:0000256" key="1">
    <source>
        <dbReference type="SAM" id="Phobius"/>
    </source>
</evidence>
<dbReference type="AlphaFoldDB" id="A0A3S4PY74"/>
<name>A0A3S4PY74_9STRE</name>
<sequence length="144" mass="17218">MGKHLNLFRILYLILLLFVFVNFVLGYYGYAFTPLLWNPWLYLGAVIVFCHIWYRFYRTHAVNWKNVVGLLFSFFASLILVLFIVFFFSFDGHGSVTIHSEYYLKENSIVFQRGSLLDAFDEYHELVNPFVMKKEIQKKVYIDE</sequence>
<feature type="transmembrane region" description="Helical" evidence="1">
    <location>
        <begin position="7"/>
        <end position="28"/>
    </location>
</feature>
<proteinExistence type="predicted"/>
<protein>
    <submittedName>
        <fullName evidence="2">Uncharacterized protein</fullName>
    </submittedName>
</protein>
<evidence type="ECO:0000313" key="2">
    <source>
        <dbReference type="EMBL" id="VED67332.1"/>
    </source>
</evidence>
<reference evidence="2 3" key="1">
    <citation type="submission" date="2018-12" db="EMBL/GenBank/DDBJ databases">
        <authorList>
            <consortium name="Pathogen Informatics"/>
        </authorList>
    </citation>
    <scope>NUCLEOTIDE SEQUENCE [LARGE SCALE GENOMIC DNA]</scope>
    <source>
        <strain evidence="2 3">NCTC3166</strain>
    </source>
</reference>
<evidence type="ECO:0000313" key="3">
    <source>
        <dbReference type="Proteomes" id="UP000270025"/>
    </source>
</evidence>
<dbReference type="Proteomes" id="UP000270025">
    <property type="component" value="Chromosome"/>
</dbReference>
<organism evidence="2 3">
    <name type="scientific">Streptococcus viridans</name>
    <dbReference type="NCBI Taxonomy" id="78535"/>
    <lineage>
        <taxon>Bacteria</taxon>
        <taxon>Bacillati</taxon>
        <taxon>Bacillota</taxon>
        <taxon>Bacilli</taxon>
        <taxon>Lactobacillales</taxon>
        <taxon>Streptococcaceae</taxon>
        <taxon>Streptococcus</taxon>
    </lineage>
</organism>
<keyword evidence="3" id="KW-1185">Reference proteome</keyword>
<dbReference type="EMBL" id="LR134266">
    <property type="protein sequence ID" value="VED67332.1"/>
    <property type="molecule type" value="Genomic_DNA"/>
</dbReference>
<accession>A0A3S4PY74</accession>
<dbReference type="KEGG" id="svf:NCTC3166_01154"/>
<keyword evidence="1" id="KW-0812">Transmembrane</keyword>
<feature type="transmembrane region" description="Helical" evidence="1">
    <location>
        <begin position="69"/>
        <end position="90"/>
    </location>
</feature>
<gene>
    <name evidence="2" type="ORF">NCTC3166_01154</name>
</gene>
<keyword evidence="1" id="KW-1133">Transmembrane helix</keyword>
<keyword evidence="1" id="KW-0472">Membrane</keyword>
<feature type="transmembrane region" description="Helical" evidence="1">
    <location>
        <begin position="40"/>
        <end position="57"/>
    </location>
</feature>